<evidence type="ECO:0000313" key="2">
    <source>
        <dbReference type="EMBL" id="CAE7235808.1"/>
    </source>
</evidence>
<keyword evidence="1" id="KW-0175">Coiled coil</keyword>
<dbReference type="OrthoDB" id="10307875at2759"/>
<keyword evidence="3" id="KW-1185">Reference proteome</keyword>
<gene>
    <name evidence="2" type="ORF">SNEC2469_LOCUS3932</name>
</gene>
<organism evidence="2 3">
    <name type="scientific">Symbiodinium necroappetens</name>
    <dbReference type="NCBI Taxonomy" id="1628268"/>
    <lineage>
        <taxon>Eukaryota</taxon>
        <taxon>Sar</taxon>
        <taxon>Alveolata</taxon>
        <taxon>Dinophyceae</taxon>
        <taxon>Suessiales</taxon>
        <taxon>Symbiodiniaceae</taxon>
        <taxon>Symbiodinium</taxon>
    </lineage>
</organism>
<comment type="caution">
    <text evidence="2">The sequence shown here is derived from an EMBL/GenBank/DDBJ whole genome shotgun (WGS) entry which is preliminary data.</text>
</comment>
<dbReference type="Proteomes" id="UP000601435">
    <property type="component" value="Unassembled WGS sequence"/>
</dbReference>
<proteinExistence type="predicted"/>
<reference evidence="2" key="1">
    <citation type="submission" date="2021-02" db="EMBL/GenBank/DDBJ databases">
        <authorList>
            <person name="Dougan E. K."/>
            <person name="Rhodes N."/>
            <person name="Thang M."/>
            <person name="Chan C."/>
        </authorList>
    </citation>
    <scope>NUCLEOTIDE SEQUENCE</scope>
</reference>
<feature type="coiled-coil region" evidence="1">
    <location>
        <begin position="49"/>
        <end position="114"/>
    </location>
</feature>
<name>A0A812KT49_9DINO</name>
<evidence type="ECO:0000313" key="3">
    <source>
        <dbReference type="Proteomes" id="UP000601435"/>
    </source>
</evidence>
<accession>A0A812KT49</accession>
<dbReference type="EMBL" id="CAJNJA010008368">
    <property type="protein sequence ID" value="CAE7235808.1"/>
    <property type="molecule type" value="Genomic_DNA"/>
</dbReference>
<evidence type="ECO:0000256" key="1">
    <source>
        <dbReference type="SAM" id="Coils"/>
    </source>
</evidence>
<dbReference type="AlphaFoldDB" id="A0A812KT49"/>
<sequence length="265" mass="30075">MLGTWLLTSCTGLTTRKPPFPSTLRFASLDYRRWLQVAAQSNRSEGVITQELQDRFDELKASLDKSEEEDPELRNSLKDIEQQLEELKQGKLDLDQAKQQLHRSREELDAADAAWTATCFALASEFLGGTREIMDSLERLVANDLPPEEAAEIKLFRMVNVCVHKRAEGGETSALALDLLKQVMAAMKRGKRPPKMPREWADFADSEDAAAQVREQSDKLWDLFRAQADIAVKNSHWTKRGPPLFFLVFALPALISVDLHRNLRN</sequence>
<protein>
    <submittedName>
        <fullName evidence="2">Uncharacterized protein</fullName>
    </submittedName>
</protein>